<dbReference type="PANTHER" id="PTHR35848">
    <property type="entry name" value="OXALATE-BINDING PROTEIN"/>
    <property type="match status" value="1"/>
</dbReference>
<dbReference type="InterPro" id="IPR013096">
    <property type="entry name" value="Cupin_2"/>
</dbReference>
<evidence type="ECO:0000313" key="4">
    <source>
        <dbReference type="Proteomes" id="UP000069443"/>
    </source>
</evidence>
<dbReference type="InterPro" id="IPR011051">
    <property type="entry name" value="RmlC_Cupin_sf"/>
</dbReference>
<dbReference type="Proteomes" id="UP000069443">
    <property type="component" value="Unassembled WGS sequence"/>
</dbReference>
<keyword evidence="4" id="KW-1185">Reference proteome</keyword>
<dbReference type="EMBL" id="BCSY01000081">
    <property type="protein sequence ID" value="GAS98331.1"/>
    <property type="molecule type" value="Genomic_DNA"/>
</dbReference>
<dbReference type="Gene3D" id="2.60.120.10">
    <property type="entry name" value="Jelly Rolls"/>
    <property type="match status" value="1"/>
</dbReference>
<evidence type="ECO:0000259" key="2">
    <source>
        <dbReference type="SMART" id="SM00835"/>
    </source>
</evidence>
<organism evidence="3 4">
    <name type="scientific">Mycolicibacterium canariasense</name>
    <name type="common">Mycobacterium canariasense</name>
    <dbReference type="NCBI Taxonomy" id="228230"/>
    <lineage>
        <taxon>Bacteria</taxon>
        <taxon>Bacillati</taxon>
        <taxon>Actinomycetota</taxon>
        <taxon>Actinomycetes</taxon>
        <taxon>Mycobacteriales</taxon>
        <taxon>Mycobacteriaceae</taxon>
        <taxon>Mycolicibacterium</taxon>
    </lineage>
</organism>
<feature type="domain" description="Cupin type-1" evidence="2">
    <location>
        <begin position="13"/>
        <end position="128"/>
    </location>
</feature>
<dbReference type="InterPro" id="IPR014710">
    <property type="entry name" value="RmlC-like_jellyroll"/>
</dbReference>
<dbReference type="InterPro" id="IPR006045">
    <property type="entry name" value="Cupin_1"/>
</dbReference>
<name>A0A100WHE1_MYCCR</name>
<evidence type="ECO:0000256" key="1">
    <source>
        <dbReference type="ARBA" id="ARBA00022723"/>
    </source>
</evidence>
<dbReference type="InterPro" id="IPR051610">
    <property type="entry name" value="GPI/OXD"/>
</dbReference>
<protein>
    <recommendedName>
        <fullName evidence="2">Cupin type-1 domain-containing protein</fullName>
    </recommendedName>
</protein>
<dbReference type="OrthoDB" id="3620182at2"/>
<proteinExistence type="predicted"/>
<sequence length="134" mass="14898">MHTWSITKQAVAEHQGTAASTYLIEKEEFQHLTDGTYLGLVSVFEVQPGAALKAHHHPTHEYWFVLDGSGVMQVADEARRIEVGELIYTPPNTPHMLFNDGDKVFRAFCFAQSYDGQGSQHVDVDLAPVALTEV</sequence>
<dbReference type="SMART" id="SM00835">
    <property type="entry name" value="Cupin_1"/>
    <property type="match status" value="1"/>
</dbReference>
<reference evidence="4" key="1">
    <citation type="journal article" date="2016" name="Genome Announc.">
        <title>Draft Genome Sequences of Five Rapidly Growing Mycobacterium Species, M. thermoresistibile, M. fortuitum subsp. acetamidolyticum, M. canariasense, M. brisbanense, and M. novocastrense.</title>
        <authorList>
            <person name="Katahira K."/>
            <person name="Ogura Y."/>
            <person name="Gotoh Y."/>
            <person name="Hayashi T."/>
        </authorList>
    </citation>
    <scope>NUCLEOTIDE SEQUENCE [LARGE SCALE GENOMIC DNA]</scope>
    <source>
        <strain evidence="4">JCM15298</strain>
    </source>
</reference>
<comment type="caution">
    <text evidence="3">The sequence shown here is derived from an EMBL/GenBank/DDBJ whole genome shotgun (WGS) entry which is preliminary data.</text>
</comment>
<dbReference type="AlphaFoldDB" id="A0A100WHE1"/>
<evidence type="ECO:0000313" key="3">
    <source>
        <dbReference type="EMBL" id="GAS98331.1"/>
    </source>
</evidence>
<keyword evidence="1" id="KW-0479">Metal-binding</keyword>
<dbReference type="GO" id="GO:0046872">
    <property type="term" value="F:metal ion binding"/>
    <property type="evidence" value="ECO:0007669"/>
    <property type="project" value="UniProtKB-KW"/>
</dbReference>
<accession>A0A100WHE1</accession>
<dbReference type="STRING" id="228230.RMCC_5296"/>
<dbReference type="SUPFAM" id="SSF51182">
    <property type="entry name" value="RmlC-like cupins"/>
    <property type="match status" value="1"/>
</dbReference>
<dbReference type="RefSeq" id="WP_062659140.1">
    <property type="nucleotide sequence ID" value="NZ_BCSY01000081.1"/>
</dbReference>
<gene>
    <name evidence="3" type="ORF">RMCC_5296</name>
</gene>
<reference evidence="4" key="2">
    <citation type="submission" date="2016-02" db="EMBL/GenBank/DDBJ databases">
        <title>Draft genome sequence of five rapidly growing Mycobacterium species.</title>
        <authorList>
            <person name="Katahira K."/>
            <person name="Gotou Y."/>
            <person name="Iida K."/>
            <person name="Ogura Y."/>
            <person name="Hayashi T."/>
        </authorList>
    </citation>
    <scope>NUCLEOTIDE SEQUENCE [LARGE SCALE GENOMIC DNA]</scope>
    <source>
        <strain evidence="4">JCM15298</strain>
    </source>
</reference>
<dbReference type="Pfam" id="PF07883">
    <property type="entry name" value="Cupin_2"/>
    <property type="match status" value="1"/>
</dbReference>